<dbReference type="PANTHER" id="PTHR47893">
    <property type="entry name" value="REGULATORY PROTEIN PCHR"/>
    <property type="match status" value="1"/>
</dbReference>
<protein>
    <submittedName>
        <fullName evidence="5">AraC family transcriptional regulator</fullName>
    </submittedName>
</protein>
<keyword evidence="1" id="KW-0805">Transcription regulation</keyword>
<evidence type="ECO:0000259" key="4">
    <source>
        <dbReference type="PROSITE" id="PS01124"/>
    </source>
</evidence>
<sequence length="319" mass="36654">MVDIHHNFHLFFDDFGLQQQSSNGSEPMILRTPIGDGTFRRLVPRPDLNIVFSDLTFHGDFLMPLNARTPMVELHYCLQGKNVIHVEQKQYEFVPGMCALQLIDEGKAQLEFIGNQHYQVLSVGIPISTFNHYMEDISGAKHLNFSGLLGRKSFRLFQESIDPVAAVIIRRLTQYVQTSRIKNLELECNVLELLLSAFQSFLFEPKPPKLSSIESQKIQRARDIMLERMANPPSLVELSRMIGLNDYKLKIGFKEVYGSTVFGYLKEKRLEKAFLLLQQGDLNVYETSLMVGYSNPSYFSEAFRDKYGVNPGNLRRRSF</sequence>
<keyword evidence="3" id="KW-0804">Transcription</keyword>
<evidence type="ECO:0000313" key="5">
    <source>
        <dbReference type="EMBL" id="KZS48795.1"/>
    </source>
</evidence>
<dbReference type="PANTHER" id="PTHR47893:SF1">
    <property type="entry name" value="REGULATORY PROTEIN PCHR"/>
    <property type="match status" value="1"/>
</dbReference>
<proteinExistence type="predicted"/>
<dbReference type="RefSeq" id="WP_063479567.1">
    <property type="nucleotide sequence ID" value="NZ_CP147845.1"/>
</dbReference>
<evidence type="ECO:0000256" key="2">
    <source>
        <dbReference type="ARBA" id="ARBA00023125"/>
    </source>
</evidence>
<dbReference type="EMBL" id="LWMH01000001">
    <property type="protein sequence ID" value="KZS48795.1"/>
    <property type="molecule type" value="Genomic_DNA"/>
</dbReference>
<accession>A0A163M6X6</accession>
<keyword evidence="6" id="KW-1185">Reference proteome</keyword>
<dbReference type="InterPro" id="IPR053142">
    <property type="entry name" value="PchR_regulatory_protein"/>
</dbReference>
<keyword evidence="2" id="KW-0238">DNA-binding</keyword>
<dbReference type="PROSITE" id="PS01124">
    <property type="entry name" value="HTH_ARAC_FAMILY_2"/>
    <property type="match status" value="1"/>
</dbReference>
<evidence type="ECO:0000313" key="6">
    <source>
        <dbReference type="Proteomes" id="UP000076796"/>
    </source>
</evidence>
<dbReference type="SUPFAM" id="SSF51215">
    <property type="entry name" value="Regulatory protein AraC"/>
    <property type="match status" value="1"/>
</dbReference>
<evidence type="ECO:0000256" key="1">
    <source>
        <dbReference type="ARBA" id="ARBA00023015"/>
    </source>
</evidence>
<dbReference type="Pfam" id="PF02311">
    <property type="entry name" value="AraC_binding"/>
    <property type="match status" value="1"/>
</dbReference>
<comment type="caution">
    <text evidence="5">The sequence shown here is derived from an EMBL/GenBank/DDBJ whole genome shotgun (WGS) entry which is preliminary data.</text>
</comment>
<dbReference type="InterPro" id="IPR018060">
    <property type="entry name" value="HTH_AraC"/>
</dbReference>
<feature type="domain" description="HTH araC/xylS-type" evidence="4">
    <location>
        <begin position="219"/>
        <end position="317"/>
    </location>
</feature>
<dbReference type="Proteomes" id="UP000076796">
    <property type="component" value="Unassembled WGS sequence"/>
</dbReference>
<dbReference type="SMART" id="SM00342">
    <property type="entry name" value="HTH_ARAC"/>
    <property type="match status" value="1"/>
</dbReference>
<dbReference type="InterPro" id="IPR009057">
    <property type="entry name" value="Homeodomain-like_sf"/>
</dbReference>
<dbReference type="GO" id="GO:0003700">
    <property type="term" value="F:DNA-binding transcription factor activity"/>
    <property type="evidence" value="ECO:0007669"/>
    <property type="project" value="InterPro"/>
</dbReference>
<evidence type="ECO:0000256" key="3">
    <source>
        <dbReference type="ARBA" id="ARBA00023163"/>
    </source>
</evidence>
<reference evidence="5" key="1">
    <citation type="journal article" date="2016" name="Genome Announc.">
        <title>Draft genomes of two strains of Paenibacillus glucanolyticus with capability to degrade lignocellulose.</title>
        <authorList>
            <person name="Mathews S.L."/>
            <person name="Pawlak J."/>
            <person name="Grunden A.M."/>
        </authorList>
    </citation>
    <scope>NUCLEOTIDE SEQUENCE [LARGE SCALE GENOMIC DNA]</scope>
    <source>
        <strain evidence="5">SLM1</strain>
    </source>
</reference>
<dbReference type="GO" id="GO:0043565">
    <property type="term" value="F:sequence-specific DNA binding"/>
    <property type="evidence" value="ECO:0007669"/>
    <property type="project" value="InterPro"/>
</dbReference>
<dbReference type="Pfam" id="PF12833">
    <property type="entry name" value="HTH_18"/>
    <property type="match status" value="1"/>
</dbReference>
<name>A0A163M6X6_9BACL</name>
<dbReference type="PRINTS" id="PR00032">
    <property type="entry name" value="HTHARAC"/>
</dbReference>
<dbReference type="Gene3D" id="1.10.10.60">
    <property type="entry name" value="Homeodomain-like"/>
    <property type="match status" value="2"/>
</dbReference>
<dbReference type="SUPFAM" id="SSF46689">
    <property type="entry name" value="Homeodomain-like"/>
    <property type="match status" value="1"/>
</dbReference>
<dbReference type="InterPro" id="IPR020449">
    <property type="entry name" value="Tscrpt_reg_AraC-type_HTH"/>
</dbReference>
<dbReference type="OrthoDB" id="9782503at2"/>
<gene>
    <name evidence="5" type="ORF">AWU65_24085</name>
</gene>
<dbReference type="AlphaFoldDB" id="A0A163M6X6"/>
<organism evidence="5 6">
    <name type="scientific">Paenibacillus glucanolyticus</name>
    <dbReference type="NCBI Taxonomy" id="59843"/>
    <lineage>
        <taxon>Bacteria</taxon>
        <taxon>Bacillati</taxon>
        <taxon>Bacillota</taxon>
        <taxon>Bacilli</taxon>
        <taxon>Bacillales</taxon>
        <taxon>Paenibacillaceae</taxon>
        <taxon>Paenibacillus</taxon>
    </lineage>
</organism>
<dbReference type="InterPro" id="IPR003313">
    <property type="entry name" value="AraC-bd"/>
</dbReference>
<dbReference type="InterPro" id="IPR037923">
    <property type="entry name" value="HTH-like"/>
</dbReference>
<dbReference type="GeneID" id="97555621"/>